<name>A0A3L6PUC8_PANMI</name>
<dbReference type="EMBL" id="PQIB02000016">
    <property type="protein sequence ID" value="RLM62255.1"/>
    <property type="molecule type" value="Genomic_DNA"/>
</dbReference>
<comment type="caution">
    <text evidence="1">The sequence shown here is derived from an EMBL/GenBank/DDBJ whole genome shotgun (WGS) entry which is preliminary data.</text>
</comment>
<organism evidence="1 2">
    <name type="scientific">Panicum miliaceum</name>
    <name type="common">Proso millet</name>
    <name type="synonym">Broomcorn millet</name>
    <dbReference type="NCBI Taxonomy" id="4540"/>
    <lineage>
        <taxon>Eukaryota</taxon>
        <taxon>Viridiplantae</taxon>
        <taxon>Streptophyta</taxon>
        <taxon>Embryophyta</taxon>
        <taxon>Tracheophyta</taxon>
        <taxon>Spermatophyta</taxon>
        <taxon>Magnoliopsida</taxon>
        <taxon>Liliopsida</taxon>
        <taxon>Poales</taxon>
        <taxon>Poaceae</taxon>
        <taxon>PACMAD clade</taxon>
        <taxon>Panicoideae</taxon>
        <taxon>Panicodae</taxon>
        <taxon>Paniceae</taxon>
        <taxon>Panicinae</taxon>
        <taxon>Panicum</taxon>
        <taxon>Panicum sect. Panicum</taxon>
    </lineage>
</organism>
<proteinExistence type="predicted"/>
<accession>A0A3L6PUC8</accession>
<dbReference type="Proteomes" id="UP000275267">
    <property type="component" value="Unassembled WGS sequence"/>
</dbReference>
<gene>
    <name evidence="1" type="ORF">C2845_PM14G03740</name>
</gene>
<dbReference type="AlphaFoldDB" id="A0A3L6PUC8"/>
<reference evidence="2" key="1">
    <citation type="journal article" date="2019" name="Nat. Commun.">
        <title>The genome of broomcorn millet.</title>
        <authorList>
            <person name="Zou C."/>
            <person name="Miki D."/>
            <person name="Li D."/>
            <person name="Tang Q."/>
            <person name="Xiao L."/>
            <person name="Rajput S."/>
            <person name="Deng P."/>
            <person name="Jia W."/>
            <person name="Huang R."/>
            <person name="Zhang M."/>
            <person name="Sun Y."/>
            <person name="Hu J."/>
            <person name="Fu X."/>
            <person name="Schnable P.S."/>
            <person name="Li F."/>
            <person name="Zhang H."/>
            <person name="Feng B."/>
            <person name="Zhu X."/>
            <person name="Liu R."/>
            <person name="Schnable J.C."/>
            <person name="Zhu J.-K."/>
            <person name="Zhang H."/>
        </authorList>
    </citation>
    <scope>NUCLEOTIDE SEQUENCE [LARGE SCALE GENOMIC DNA]</scope>
</reference>
<evidence type="ECO:0000313" key="2">
    <source>
        <dbReference type="Proteomes" id="UP000275267"/>
    </source>
</evidence>
<evidence type="ECO:0000313" key="1">
    <source>
        <dbReference type="EMBL" id="RLM62255.1"/>
    </source>
</evidence>
<sequence length="137" mass="15039">MLSQFLCLQDRCVFKVMKITRHKNETAHCLAMHAKAVSNLSLPSFFVVLRIITFFCFASCWSAASPPTPAVNAGLSSLPPNHPKWLQAPPPVASASSPPLNRHGRACMLAFRRGQARLANASGRRSQVAHGRRSLYV</sequence>
<keyword evidence="2" id="KW-1185">Reference proteome</keyword>
<protein>
    <submittedName>
        <fullName evidence="1">Uncharacterized protein</fullName>
    </submittedName>
</protein>